<organism evidence="2 3">
    <name type="scientific">Sphingomonas hengshuiensis</name>
    <dbReference type="NCBI Taxonomy" id="1609977"/>
    <lineage>
        <taxon>Bacteria</taxon>
        <taxon>Pseudomonadati</taxon>
        <taxon>Pseudomonadota</taxon>
        <taxon>Alphaproteobacteria</taxon>
        <taxon>Sphingomonadales</taxon>
        <taxon>Sphingomonadaceae</taxon>
        <taxon>Sphingomonas</taxon>
    </lineage>
</organism>
<comment type="caution">
    <text evidence="2">The sequence shown here is derived from an EMBL/GenBank/DDBJ whole genome shotgun (WGS) entry which is preliminary data.</text>
</comment>
<dbReference type="Proteomes" id="UP000248614">
    <property type="component" value="Unassembled WGS sequence"/>
</dbReference>
<dbReference type="Pfam" id="PF13668">
    <property type="entry name" value="Ferritin_2"/>
    <property type="match status" value="1"/>
</dbReference>
<dbReference type="PANTHER" id="PTHR31694:SF26">
    <property type="entry name" value="OS05G0151100 PROTEIN"/>
    <property type="match status" value="1"/>
</dbReference>
<dbReference type="AlphaFoldDB" id="A0A2W4Z5W2"/>
<proteinExistence type="predicted"/>
<gene>
    <name evidence="2" type="ORF">DI632_08635</name>
</gene>
<accession>A0A2W4Z5W2</accession>
<evidence type="ECO:0000313" key="3">
    <source>
        <dbReference type="Proteomes" id="UP000248614"/>
    </source>
</evidence>
<dbReference type="EMBL" id="QFNF01000018">
    <property type="protein sequence ID" value="PZO77594.1"/>
    <property type="molecule type" value="Genomic_DNA"/>
</dbReference>
<name>A0A2W4Z5W2_9SPHN</name>
<sequence length="337" mass="34123">MTNNPILSVLDRDDNRRSDRRDFLRTAGSVSAAVAGASLLAACGGNDGNAAPTPTPTPTASGSATPTPTPSPVTDADILNFALNLAYLEAQYFSVVTTGAGLSADLLTGTGTAGAATGGRARVFADAIVGQYAREIAADTRAHVAFLRGVIGSTVIAQPTIDLGVAATSAFSNLARAAELITATTAAYDVYESDERVMLGAFIFADVAVTAYRGIAASLTDAASLNAMSGMQAAKAYHAGLIRSVLYRKGIATPAILDATEALSNARDALEGVTDIDQGVKPVNNASNIVPTDGSGLTFARSPAQVLNVHYLTRASVAAGGFFPAGVNGPLKTSAAA</sequence>
<feature type="region of interest" description="Disordered" evidence="1">
    <location>
        <begin position="47"/>
        <end position="71"/>
    </location>
</feature>
<dbReference type="PROSITE" id="PS51318">
    <property type="entry name" value="TAT"/>
    <property type="match status" value="1"/>
</dbReference>
<dbReference type="PANTHER" id="PTHR31694">
    <property type="entry name" value="DESICCATION-LIKE PROTEIN"/>
    <property type="match status" value="1"/>
</dbReference>
<protein>
    <recommendedName>
        <fullName evidence="4">Ferritin-like domain-containing protein</fullName>
    </recommendedName>
</protein>
<dbReference type="InterPro" id="IPR006311">
    <property type="entry name" value="TAT_signal"/>
</dbReference>
<reference evidence="2 3" key="1">
    <citation type="submission" date="2017-08" db="EMBL/GenBank/DDBJ databases">
        <title>Infants hospitalized years apart are colonized by the same room-sourced microbial strains.</title>
        <authorList>
            <person name="Brooks B."/>
            <person name="Olm M.R."/>
            <person name="Firek B.A."/>
            <person name="Baker R."/>
            <person name="Thomas B.C."/>
            <person name="Morowitz M.J."/>
            <person name="Banfield J.F."/>
        </authorList>
    </citation>
    <scope>NUCLEOTIDE SEQUENCE [LARGE SCALE GENOMIC DNA]</scope>
    <source>
        <strain evidence="2">S2_018_000_R3_110</strain>
    </source>
</reference>
<evidence type="ECO:0000256" key="1">
    <source>
        <dbReference type="SAM" id="MobiDB-lite"/>
    </source>
</evidence>
<dbReference type="InterPro" id="IPR052965">
    <property type="entry name" value="Pigment-catalase-like"/>
</dbReference>
<evidence type="ECO:0008006" key="4">
    <source>
        <dbReference type="Google" id="ProtNLM"/>
    </source>
</evidence>
<evidence type="ECO:0000313" key="2">
    <source>
        <dbReference type="EMBL" id="PZO77594.1"/>
    </source>
</evidence>